<reference evidence="2" key="1">
    <citation type="journal article" date="2019" name="Int. J. Syst. Evol. Microbiol.">
        <title>The Global Catalogue of Microorganisms (GCM) 10K type strain sequencing project: providing services to taxonomists for standard genome sequencing and annotation.</title>
        <authorList>
            <consortium name="The Broad Institute Genomics Platform"/>
            <consortium name="The Broad Institute Genome Sequencing Center for Infectious Disease"/>
            <person name="Wu L."/>
            <person name="Ma J."/>
        </authorList>
    </citation>
    <scope>NUCLEOTIDE SEQUENCE [LARGE SCALE GENOMIC DNA]</scope>
    <source>
        <strain evidence="2">JCM 17442</strain>
    </source>
</reference>
<sequence>MIISVEIARELRYELGMVGFTHTQLSQASWSGNECLSVGMLAVLVESFIVHARLMDEFLGGRGGRRKDDVAAGELVSTWERLGFLTEAYRIRMDKQLMHFTTGRRRRERWPIHAIARGLANTYLAFYDLLDVDDQYELEGTADNARDILERCENDPRNEIYLGLVWAEAHEEGLHE</sequence>
<evidence type="ECO:0000313" key="2">
    <source>
        <dbReference type="Proteomes" id="UP001501594"/>
    </source>
</evidence>
<dbReference type="RefSeq" id="WP_344793720.1">
    <property type="nucleotide sequence ID" value="NZ_BAABAU010000001.1"/>
</dbReference>
<evidence type="ECO:0000313" key="1">
    <source>
        <dbReference type="EMBL" id="GAA4265172.1"/>
    </source>
</evidence>
<accession>A0ABP8DYW4</accession>
<dbReference type="EMBL" id="BAABAU010000001">
    <property type="protein sequence ID" value="GAA4265172.1"/>
    <property type="molecule type" value="Genomic_DNA"/>
</dbReference>
<protein>
    <submittedName>
        <fullName evidence="1">Uncharacterized protein</fullName>
    </submittedName>
</protein>
<keyword evidence="2" id="KW-1185">Reference proteome</keyword>
<name>A0ABP8DYW4_9MICO</name>
<proteinExistence type="predicted"/>
<dbReference type="Proteomes" id="UP001501594">
    <property type="component" value="Unassembled WGS sequence"/>
</dbReference>
<gene>
    <name evidence="1" type="ORF">GCM10022256_07840</name>
</gene>
<organism evidence="1 2">
    <name type="scientific">Frondihabitans peucedani</name>
    <dbReference type="NCBI Taxonomy" id="598626"/>
    <lineage>
        <taxon>Bacteria</taxon>
        <taxon>Bacillati</taxon>
        <taxon>Actinomycetota</taxon>
        <taxon>Actinomycetes</taxon>
        <taxon>Micrococcales</taxon>
        <taxon>Microbacteriaceae</taxon>
        <taxon>Frondihabitans</taxon>
    </lineage>
</organism>
<comment type="caution">
    <text evidence="1">The sequence shown here is derived from an EMBL/GenBank/DDBJ whole genome shotgun (WGS) entry which is preliminary data.</text>
</comment>